<dbReference type="Proteomes" id="UP000551501">
    <property type="component" value="Unassembled WGS sequence"/>
</dbReference>
<dbReference type="Gene3D" id="3.20.20.30">
    <property type="entry name" value="Luciferase-like domain"/>
    <property type="match status" value="1"/>
</dbReference>
<keyword evidence="3" id="KW-0503">Monooxygenase</keyword>
<dbReference type="PANTHER" id="PTHR43244:SF1">
    <property type="entry name" value="5,10-METHYLENETETRAHYDROMETHANOPTERIN REDUCTASE"/>
    <property type="match status" value="1"/>
</dbReference>
<dbReference type="PANTHER" id="PTHR43244">
    <property type="match status" value="1"/>
</dbReference>
<dbReference type="SUPFAM" id="SSF51679">
    <property type="entry name" value="Bacterial luciferase-like"/>
    <property type="match status" value="1"/>
</dbReference>
<dbReference type="Pfam" id="PF00296">
    <property type="entry name" value="Bac_luciferase"/>
    <property type="match status" value="1"/>
</dbReference>
<dbReference type="EMBL" id="JACIFP010000001">
    <property type="protein sequence ID" value="MBB4137210.1"/>
    <property type="molecule type" value="Genomic_DNA"/>
</dbReference>
<name>A0A840FAN3_9ACTN</name>
<comment type="caution">
    <text evidence="3">The sequence shown here is derived from an EMBL/GenBank/DDBJ whole genome shotgun (WGS) entry which is preliminary data.</text>
</comment>
<dbReference type="InterPro" id="IPR011251">
    <property type="entry name" value="Luciferase-like_dom"/>
</dbReference>
<proteinExistence type="predicted"/>
<organism evidence="3 4">
    <name type="scientific">Gordonia humi</name>
    <dbReference type="NCBI Taxonomy" id="686429"/>
    <lineage>
        <taxon>Bacteria</taxon>
        <taxon>Bacillati</taxon>
        <taxon>Actinomycetota</taxon>
        <taxon>Actinomycetes</taxon>
        <taxon>Mycobacteriales</taxon>
        <taxon>Gordoniaceae</taxon>
        <taxon>Gordonia</taxon>
    </lineage>
</organism>
<sequence>MSGPPILLNLARPRGVQDPLVAARHAVRDGADGVGFADSPRLFPDPFLTAASVLGSTAAALSGPCVMGLGLHHPSVVAQSCATLADRFPGRVLTVVARGESSLANEGLTVPSLREYRALAQEFRARLDDLAPRTGPVLGAGSGPRTIEVNAQAVGGVLLDVGASAGVVERALATARAARPDTACWLFVRGVVTADDEQSREAAAPILGSCAARLVRSPRWYDVADDMIGRVAAVAAAHDYRKHGTAEASAAQGTDRDAEELIRDRFLLTGSTDEIVDRLRPLAGMGIDGVVLAGAIAGIEDRLAPTVSAVRAGLANSARR</sequence>
<reference evidence="3 4" key="1">
    <citation type="submission" date="2020-08" db="EMBL/GenBank/DDBJ databases">
        <title>Sequencing the genomes of 1000 actinobacteria strains.</title>
        <authorList>
            <person name="Klenk H.-P."/>
        </authorList>
    </citation>
    <scope>NUCLEOTIDE SEQUENCE [LARGE SCALE GENOMIC DNA]</scope>
    <source>
        <strain evidence="3 4">DSM 45298</strain>
    </source>
</reference>
<protein>
    <submittedName>
        <fullName evidence="3">Alkanesulfonate monooxygenase SsuD/methylene tetrahydromethanopterin reductase-like flavin-dependent oxidoreductase (Luciferase family)</fullName>
    </submittedName>
</protein>
<dbReference type="GO" id="GO:0016705">
    <property type="term" value="F:oxidoreductase activity, acting on paired donors, with incorporation or reduction of molecular oxygen"/>
    <property type="evidence" value="ECO:0007669"/>
    <property type="project" value="InterPro"/>
</dbReference>
<dbReference type="InterPro" id="IPR050564">
    <property type="entry name" value="F420-G6PD/mer"/>
</dbReference>
<dbReference type="GO" id="GO:0004497">
    <property type="term" value="F:monooxygenase activity"/>
    <property type="evidence" value="ECO:0007669"/>
    <property type="project" value="UniProtKB-KW"/>
</dbReference>
<keyword evidence="1" id="KW-0560">Oxidoreductase</keyword>
<gene>
    <name evidence="3" type="ORF">BKA16_003762</name>
</gene>
<keyword evidence="4" id="KW-1185">Reference proteome</keyword>
<evidence type="ECO:0000313" key="4">
    <source>
        <dbReference type="Proteomes" id="UP000551501"/>
    </source>
</evidence>
<accession>A0A840FAN3</accession>
<dbReference type="InterPro" id="IPR036661">
    <property type="entry name" value="Luciferase-like_sf"/>
</dbReference>
<dbReference type="RefSeq" id="WP_183372094.1">
    <property type="nucleotide sequence ID" value="NZ_BAABHL010000126.1"/>
</dbReference>
<evidence type="ECO:0000256" key="1">
    <source>
        <dbReference type="ARBA" id="ARBA00023002"/>
    </source>
</evidence>
<evidence type="ECO:0000259" key="2">
    <source>
        <dbReference type="Pfam" id="PF00296"/>
    </source>
</evidence>
<feature type="domain" description="Luciferase-like" evidence="2">
    <location>
        <begin position="23"/>
        <end position="288"/>
    </location>
</feature>
<dbReference type="AlphaFoldDB" id="A0A840FAN3"/>
<evidence type="ECO:0000313" key="3">
    <source>
        <dbReference type="EMBL" id="MBB4137210.1"/>
    </source>
</evidence>